<sequence length="1622" mass="174102">MRLAITAPTSQAAVAVVLESVVRSRWASLPNTTFALYLDPPDNYLAANSQRITLGRSVSVLPSAVAAAAWRPRGTLAALAFPSPLNFLDTVAAGGFAPLDDVMVSVMPRLAPVLREVQLFTGDVYESIEFQQAAQPKMAVSLRTEWPPQAVPSPPVVPPLASEWPPLLSSPNPRSYYAAPVVLDGVSIAYRRSVLDAFDLIPPTSYEELLTLCGTLDGLGIIPITMPSFDLGSAVEGVMASMWFDIVATRLYGSALLDEMRGGRVSFLDERIERVLAVLEDLRNARCYHPQPRDVDGEQGRAPFFTGVSAMTIIWDGFALSLPEGVLADVEAFAFPELSAGQGVNTGLAIFVVIALPVDFAPMESDKATVEAVRQEVVRAALSPTMAQALWANGMYGVPAVVDSEVVAPASMRATRRVVQTMRDESSQLTTLLCLTMSPAALRDAWCREFSLFFHSTDFSVAKSGTILARLEGVRGEVTTGVAAPPFAEPPPGVVARGTRIELMALDEQAMVLYSFKNIPLVLGSPDVEQYSAPIVLPERPEVTVWAGVHTQTLVNSQVVALRYVQPWAVASETNRPLRMVVLGVGLAVGVLCLAGMVAAVMITRQRSRARNPKTQMMLVDHSDLILMTSLAIRERAEVFRATFRASRAVVKLFFPHLASKPSRAGLLGTEAQLPTQSWINNVAASLTTSETRALASMSELSEGMQEFMRTTRMLASLRHPNLVLFMGVALNPLAVVTEYVPRGSLWSVLHTPDMELAGSLKVALAAGIAKGLRYLRRARIVHHSLTSHNVLLTASWIPKIADFGMEALEVLPARKVHARAAAAHEAHMHERWPWTAPEVLSTNAPVSFASNVYSYGVLVWEIVTLRQPYSGYSPDAVALGVINGTLRPELAPGDGTLDVAVGKPVRGESSLGPSTFDNRPSLVPLMLMCWSADVEARPGLTAIVNELEQIQSVVGPPVYPHVDARPRGRSVLVMIEVANLQAALDSLPAAFAEAVRTMHRMVRAALSVSSGFVWRLSIDRVYIMFASVARAMKFLTAFDEAMFHCPWPHELLLHPMFGPLVNSDGVVVLRGLRLRTVATIGVAEMKNPEPTPGPAIGRTMDSSVVGLDEGAGEDDGYTGELVHQGQHMLTVCLPGQTMVSKVLSLEAVHELRETAYELVPTQHGMMQLQAEARPVDFEAVHGGGGGAGLALVSLPMSSLDPGLGGGVVGDGGNDGDVGDETEVGTVSSTTSRRMTKSGKTRSVLFANRGGEAARSGEAASGVPMTRVSEASASCSVSLSMSKPRHTSEESSAGRHERGGDDVSLRKSIHMSKGIATETGGDYGLPSASLVLAPASQTRFAYTTLELGLTTARGQAWVISAPPKHVFETRYTFGATAESYKVRWGEGTVLFKRVVHAMRAEETIDFAVTVALLKVLDHPNVLPLKAACFDPPRPVVVVDFVDGGSLWNALLGPRKVEMPIFTRINIMQGIAKGLAYLHEHGVVHGALSPANVLLQNSSTPLLTDYGLVSIRYKREVQAGQAPPPLPLSGGAGLAIEKRRHEPTRYDAPEVLNDGVVSTAADIFAYGVLLLEIATSANAFPGMSDAEVASRISSGFRPPIPESINFDLASIILCCFRERPVTS</sequence>
<name>A0A0L0DNB3_THETB</name>
<feature type="compositionally biased region" description="Low complexity" evidence="4">
    <location>
        <begin position="1224"/>
        <end position="1233"/>
    </location>
</feature>
<evidence type="ECO:0000256" key="4">
    <source>
        <dbReference type="SAM" id="MobiDB-lite"/>
    </source>
</evidence>
<dbReference type="STRING" id="461836.A0A0L0DNB3"/>
<reference evidence="7 8" key="1">
    <citation type="submission" date="2010-05" db="EMBL/GenBank/DDBJ databases">
        <title>The Genome Sequence of Thecamonas trahens ATCC 50062.</title>
        <authorList>
            <consortium name="The Broad Institute Genome Sequencing Platform"/>
            <person name="Russ C."/>
            <person name="Cuomo C."/>
            <person name="Shea T."/>
            <person name="Young S.K."/>
            <person name="Zeng Q."/>
            <person name="Koehrsen M."/>
            <person name="Haas B."/>
            <person name="Borodovsky M."/>
            <person name="Guigo R."/>
            <person name="Alvarado L."/>
            <person name="Berlin A."/>
            <person name="Bochicchio J."/>
            <person name="Borenstein D."/>
            <person name="Chapman S."/>
            <person name="Chen Z."/>
            <person name="Freedman E."/>
            <person name="Gellesch M."/>
            <person name="Goldberg J."/>
            <person name="Griggs A."/>
            <person name="Gujja S."/>
            <person name="Heilman E."/>
            <person name="Heiman D."/>
            <person name="Hepburn T."/>
            <person name="Howarth C."/>
            <person name="Jen D."/>
            <person name="Larson L."/>
            <person name="Mehta T."/>
            <person name="Park D."/>
            <person name="Pearson M."/>
            <person name="Roberts A."/>
            <person name="Saif S."/>
            <person name="Shenoy N."/>
            <person name="Sisk P."/>
            <person name="Stolte C."/>
            <person name="Sykes S."/>
            <person name="Thomson T."/>
            <person name="Walk T."/>
            <person name="White J."/>
            <person name="Yandava C."/>
            <person name="Burger G."/>
            <person name="Gray M.W."/>
            <person name="Holland P.W.H."/>
            <person name="King N."/>
            <person name="Lang F.B.F."/>
            <person name="Roger A.J."/>
            <person name="Ruiz-Trillo I."/>
            <person name="Lander E."/>
            <person name="Nusbaum C."/>
        </authorList>
    </citation>
    <scope>NUCLEOTIDE SEQUENCE [LARGE SCALE GENOMIC DNA]</scope>
    <source>
        <strain evidence="7 8">ATCC 50062</strain>
    </source>
</reference>
<dbReference type="GO" id="GO:0004674">
    <property type="term" value="F:protein serine/threonine kinase activity"/>
    <property type="evidence" value="ECO:0007669"/>
    <property type="project" value="UniProtKB-KW"/>
</dbReference>
<evidence type="ECO:0000256" key="3">
    <source>
        <dbReference type="ARBA" id="ARBA00022840"/>
    </source>
</evidence>
<dbReference type="SUPFAM" id="SSF55073">
    <property type="entry name" value="Nucleotide cyclase"/>
    <property type="match status" value="1"/>
</dbReference>
<dbReference type="SUPFAM" id="SSF53850">
    <property type="entry name" value="Periplasmic binding protein-like II"/>
    <property type="match status" value="1"/>
</dbReference>
<dbReference type="Gene3D" id="1.10.510.10">
    <property type="entry name" value="Transferase(Phosphotransferase) domain 1"/>
    <property type="match status" value="2"/>
</dbReference>
<feature type="transmembrane region" description="Helical" evidence="5">
    <location>
        <begin position="580"/>
        <end position="604"/>
    </location>
</feature>
<dbReference type="InterPro" id="IPR001245">
    <property type="entry name" value="Ser-Thr/Tyr_kinase_cat_dom"/>
</dbReference>
<evidence type="ECO:0000256" key="2">
    <source>
        <dbReference type="ARBA" id="ARBA00022741"/>
    </source>
</evidence>
<feature type="compositionally biased region" description="Basic and acidic residues" evidence="4">
    <location>
        <begin position="1286"/>
        <end position="1302"/>
    </location>
</feature>
<dbReference type="Proteomes" id="UP000054408">
    <property type="component" value="Unassembled WGS sequence"/>
</dbReference>
<proteinExistence type="predicted"/>
<feature type="transmembrane region" description="Helical" evidence="5">
    <location>
        <begin position="723"/>
        <end position="741"/>
    </location>
</feature>
<dbReference type="PANTHER" id="PTHR44329:SF298">
    <property type="entry name" value="MIXED LINEAGE KINASE DOMAIN-LIKE PROTEIN"/>
    <property type="match status" value="1"/>
</dbReference>
<dbReference type="InterPro" id="IPR051681">
    <property type="entry name" value="Ser/Thr_Kinases-Pseudokinases"/>
</dbReference>
<keyword evidence="3" id="KW-0067">ATP-binding</keyword>
<dbReference type="PANTHER" id="PTHR44329">
    <property type="entry name" value="SERINE/THREONINE-PROTEIN KINASE TNNI3K-RELATED"/>
    <property type="match status" value="1"/>
</dbReference>
<feature type="compositionally biased region" description="Low complexity" evidence="4">
    <location>
        <begin position="1249"/>
        <end position="1282"/>
    </location>
</feature>
<keyword evidence="8" id="KW-1185">Reference proteome</keyword>
<dbReference type="Pfam" id="PF07714">
    <property type="entry name" value="PK_Tyr_Ser-Thr"/>
    <property type="match status" value="2"/>
</dbReference>
<dbReference type="OrthoDB" id="4062651at2759"/>
<dbReference type="Gene3D" id="3.40.190.10">
    <property type="entry name" value="Periplasmic binding protein-like II"/>
    <property type="match status" value="1"/>
</dbReference>
<dbReference type="InterPro" id="IPR029787">
    <property type="entry name" value="Nucleotide_cyclase"/>
</dbReference>
<evidence type="ECO:0000259" key="6">
    <source>
        <dbReference type="PROSITE" id="PS50011"/>
    </source>
</evidence>
<dbReference type="eggNOG" id="KOG0197">
    <property type="taxonomic scope" value="Eukaryota"/>
</dbReference>
<keyword evidence="7" id="KW-0418">Kinase</keyword>
<keyword evidence="2" id="KW-0547">Nucleotide-binding</keyword>
<dbReference type="GeneID" id="25567916"/>
<dbReference type="SUPFAM" id="SSF56112">
    <property type="entry name" value="Protein kinase-like (PK-like)"/>
    <property type="match status" value="2"/>
</dbReference>
<gene>
    <name evidence="7" type="ORF">AMSG_09460</name>
</gene>
<dbReference type="EMBL" id="GL349482">
    <property type="protein sequence ID" value="KNC53745.1"/>
    <property type="molecule type" value="Genomic_DNA"/>
</dbReference>
<keyword evidence="5" id="KW-0472">Membrane</keyword>
<dbReference type="GO" id="GO:0016020">
    <property type="term" value="C:membrane"/>
    <property type="evidence" value="ECO:0007669"/>
    <property type="project" value="UniProtKB-SubCell"/>
</dbReference>
<keyword evidence="7" id="KW-0723">Serine/threonine-protein kinase</keyword>
<evidence type="ECO:0000256" key="1">
    <source>
        <dbReference type="ARBA" id="ARBA00004167"/>
    </source>
</evidence>
<feature type="region of interest" description="Disordered" evidence="4">
    <location>
        <begin position="1210"/>
        <end position="1302"/>
    </location>
</feature>
<dbReference type="InterPro" id="IPR000719">
    <property type="entry name" value="Prot_kinase_dom"/>
</dbReference>
<feature type="domain" description="Protein kinase" evidence="6">
    <location>
        <begin position="1365"/>
        <end position="1622"/>
    </location>
</feature>
<comment type="subcellular location">
    <subcellularLocation>
        <location evidence="1">Membrane</location>
        <topology evidence="1">Single-pass membrane protein</topology>
    </subcellularLocation>
</comment>
<keyword evidence="7" id="KW-0808">Transferase</keyword>
<feature type="domain" description="Protein kinase" evidence="6">
    <location>
        <begin position="625"/>
        <end position="955"/>
    </location>
</feature>
<dbReference type="GO" id="GO:0005524">
    <property type="term" value="F:ATP binding"/>
    <property type="evidence" value="ECO:0007669"/>
    <property type="project" value="UniProtKB-KW"/>
</dbReference>
<evidence type="ECO:0000256" key="5">
    <source>
        <dbReference type="SAM" id="Phobius"/>
    </source>
</evidence>
<evidence type="ECO:0000313" key="7">
    <source>
        <dbReference type="EMBL" id="KNC53745.1"/>
    </source>
</evidence>
<organism evidence="7 8">
    <name type="scientific">Thecamonas trahens ATCC 50062</name>
    <dbReference type="NCBI Taxonomy" id="461836"/>
    <lineage>
        <taxon>Eukaryota</taxon>
        <taxon>Apusozoa</taxon>
        <taxon>Apusomonadida</taxon>
        <taxon>Apusomonadidae</taxon>
        <taxon>Thecamonas</taxon>
    </lineage>
</organism>
<dbReference type="Gene3D" id="3.30.70.1230">
    <property type="entry name" value="Nucleotide cyclase"/>
    <property type="match status" value="1"/>
</dbReference>
<dbReference type="PROSITE" id="PS50011">
    <property type="entry name" value="PROTEIN_KINASE_DOM"/>
    <property type="match status" value="2"/>
</dbReference>
<keyword evidence="5" id="KW-0812">Transmembrane</keyword>
<evidence type="ECO:0000313" key="8">
    <source>
        <dbReference type="Proteomes" id="UP000054408"/>
    </source>
</evidence>
<accession>A0A0L0DNB3</accession>
<dbReference type="RefSeq" id="XP_013754308.1">
    <property type="nucleotide sequence ID" value="XM_013898854.1"/>
</dbReference>
<dbReference type="InterPro" id="IPR011009">
    <property type="entry name" value="Kinase-like_dom_sf"/>
</dbReference>
<protein>
    <submittedName>
        <fullName evidence="7">Serine/threonine protein kinase</fullName>
    </submittedName>
</protein>
<keyword evidence="5" id="KW-1133">Transmembrane helix</keyword>
<dbReference type="eggNOG" id="KOG0192">
    <property type="taxonomic scope" value="Eukaryota"/>
</dbReference>